<evidence type="ECO:0000313" key="6">
    <source>
        <dbReference type="EMBL" id="GLR18748.1"/>
    </source>
</evidence>
<dbReference type="EMBL" id="BSOH01000023">
    <property type="protein sequence ID" value="GLR18748.1"/>
    <property type="molecule type" value="Genomic_DNA"/>
</dbReference>
<name>A0AA37WFD6_9BACT</name>
<feature type="transmembrane region" description="Helical" evidence="5">
    <location>
        <begin position="71"/>
        <end position="90"/>
    </location>
</feature>
<comment type="caution">
    <text evidence="6">The sequence shown here is derived from an EMBL/GenBank/DDBJ whole genome shotgun (WGS) entry which is preliminary data.</text>
</comment>
<evidence type="ECO:0000256" key="4">
    <source>
        <dbReference type="ARBA" id="ARBA00023136"/>
    </source>
</evidence>
<evidence type="ECO:0000256" key="1">
    <source>
        <dbReference type="ARBA" id="ARBA00004141"/>
    </source>
</evidence>
<proteinExistence type="predicted"/>
<dbReference type="RefSeq" id="WP_235292695.1">
    <property type="nucleotide sequence ID" value="NZ_BSOH01000023.1"/>
</dbReference>
<keyword evidence="7" id="KW-1185">Reference proteome</keyword>
<sequence length="125" mass="13330">MKENKTIKWVSIILQGIIAIMFLMSAGMNLSGSETAVAGAADMGYPASSVLYFGIVQLLMILLYIYPKTSIIGAILMTGWLGGAVATHIIHGDAVSMTIVPIIVGVVAWIAIGLRNEKLKSLFSF</sequence>
<gene>
    <name evidence="6" type="ORF">GCM10007940_33640</name>
</gene>
<accession>A0AA37WFD6</accession>
<reference evidence="6" key="2">
    <citation type="submission" date="2023-01" db="EMBL/GenBank/DDBJ databases">
        <title>Draft genome sequence of Portibacter lacus strain NBRC 108769.</title>
        <authorList>
            <person name="Sun Q."/>
            <person name="Mori K."/>
        </authorList>
    </citation>
    <scope>NUCLEOTIDE SEQUENCE</scope>
    <source>
        <strain evidence="6">NBRC 108769</strain>
    </source>
</reference>
<dbReference type="Proteomes" id="UP001156666">
    <property type="component" value="Unassembled WGS sequence"/>
</dbReference>
<feature type="transmembrane region" description="Helical" evidence="5">
    <location>
        <begin position="12"/>
        <end position="31"/>
    </location>
</feature>
<dbReference type="GO" id="GO:0016020">
    <property type="term" value="C:membrane"/>
    <property type="evidence" value="ECO:0007669"/>
    <property type="project" value="UniProtKB-SubCell"/>
</dbReference>
<evidence type="ECO:0000256" key="2">
    <source>
        <dbReference type="ARBA" id="ARBA00022692"/>
    </source>
</evidence>
<evidence type="ECO:0000256" key="5">
    <source>
        <dbReference type="SAM" id="Phobius"/>
    </source>
</evidence>
<keyword evidence="4 5" id="KW-0472">Membrane</keyword>
<reference evidence="6" key="1">
    <citation type="journal article" date="2014" name="Int. J. Syst. Evol. Microbiol.">
        <title>Complete genome sequence of Corynebacterium casei LMG S-19264T (=DSM 44701T), isolated from a smear-ripened cheese.</title>
        <authorList>
            <consortium name="US DOE Joint Genome Institute (JGI-PGF)"/>
            <person name="Walter F."/>
            <person name="Albersmeier A."/>
            <person name="Kalinowski J."/>
            <person name="Ruckert C."/>
        </authorList>
    </citation>
    <scope>NUCLEOTIDE SEQUENCE</scope>
    <source>
        <strain evidence="6">NBRC 108769</strain>
    </source>
</reference>
<dbReference type="AlphaFoldDB" id="A0AA37WFD6"/>
<dbReference type="Pfam" id="PF13564">
    <property type="entry name" value="DoxX_2"/>
    <property type="match status" value="1"/>
</dbReference>
<feature type="transmembrane region" description="Helical" evidence="5">
    <location>
        <begin position="43"/>
        <end position="64"/>
    </location>
</feature>
<feature type="transmembrane region" description="Helical" evidence="5">
    <location>
        <begin position="96"/>
        <end position="114"/>
    </location>
</feature>
<protein>
    <submittedName>
        <fullName evidence="6">Membrane protein</fullName>
    </submittedName>
</protein>
<organism evidence="6 7">
    <name type="scientific">Portibacter lacus</name>
    <dbReference type="NCBI Taxonomy" id="1099794"/>
    <lineage>
        <taxon>Bacteria</taxon>
        <taxon>Pseudomonadati</taxon>
        <taxon>Bacteroidota</taxon>
        <taxon>Saprospiria</taxon>
        <taxon>Saprospirales</taxon>
        <taxon>Haliscomenobacteraceae</taxon>
        <taxon>Portibacter</taxon>
    </lineage>
</organism>
<keyword evidence="2 5" id="KW-0812">Transmembrane</keyword>
<dbReference type="InterPro" id="IPR032808">
    <property type="entry name" value="DoxX"/>
</dbReference>
<evidence type="ECO:0000256" key="3">
    <source>
        <dbReference type="ARBA" id="ARBA00022989"/>
    </source>
</evidence>
<comment type="subcellular location">
    <subcellularLocation>
        <location evidence="1">Membrane</location>
        <topology evidence="1">Multi-pass membrane protein</topology>
    </subcellularLocation>
</comment>
<keyword evidence="3 5" id="KW-1133">Transmembrane helix</keyword>
<evidence type="ECO:0000313" key="7">
    <source>
        <dbReference type="Proteomes" id="UP001156666"/>
    </source>
</evidence>